<comment type="caution">
    <text evidence="1">The sequence shown here is derived from an EMBL/GenBank/DDBJ whole genome shotgun (WGS) entry which is preliminary data.</text>
</comment>
<name>A0ACC1PZB6_9APHY</name>
<evidence type="ECO:0000313" key="2">
    <source>
        <dbReference type="Proteomes" id="UP001144978"/>
    </source>
</evidence>
<accession>A0ACC1PZB6</accession>
<organism evidence="1 2">
    <name type="scientific">Trametes sanguinea</name>
    <dbReference type="NCBI Taxonomy" id="158606"/>
    <lineage>
        <taxon>Eukaryota</taxon>
        <taxon>Fungi</taxon>
        <taxon>Dikarya</taxon>
        <taxon>Basidiomycota</taxon>
        <taxon>Agaricomycotina</taxon>
        <taxon>Agaricomycetes</taxon>
        <taxon>Polyporales</taxon>
        <taxon>Polyporaceae</taxon>
        <taxon>Trametes</taxon>
    </lineage>
</organism>
<dbReference type="EMBL" id="JANSHE010000863">
    <property type="protein sequence ID" value="KAJ3006403.1"/>
    <property type="molecule type" value="Genomic_DNA"/>
</dbReference>
<gene>
    <name evidence="1" type="ORF">NUW54_g3950</name>
</gene>
<keyword evidence="2" id="KW-1185">Reference proteome</keyword>
<evidence type="ECO:0000313" key="1">
    <source>
        <dbReference type="EMBL" id="KAJ3006403.1"/>
    </source>
</evidence>
<proteinExistence type="predicted"/>
<sequence length="279" mass="31627">MATSNFSEAWLDGPGHHKFYTRTYAAKPSKAVIVFLTGFTDHVGRYEEIHTGIAQHGFTVFAYDMRGFGRTALDAEHRSADEYYGKTRRDLELSDLQWWIEYVGREYEHVPIFLLGFSAGAALASAFVTRTHAPPSREIACKVSGIIELSPLYRLARQPPAIVRYAVQGLSKIAPAFPVPTPVPAERFSHDPTVAQKFKEDRLRMSRGTAQGLHDMISQGEKLVRNDYKNWPKALPLLMLWGTADQASIYTEHHAWRRTPNPIIRSIVLVEYEVRLQTV</sequence>
<protein>
    <submittedName>
        <fullName evidence="1">Uncharacterized protein</fullName>
    </submittedName>
</protein>
<dbReference type="Proteomes" id="UP001144978">
    <property type="component" value="Unassembled WGS sequence"/>
</dbReference>
<reference evidence="1" key="1">
    <citation type="submission" date="2022-08" db="EMBL/GenBank/DDBJ databases">
        <title>Genome Sequence of Pycnoporus sanguineus.</title>
        <authorList>
            <person name="Buettner E."/>
        </authorList>
    </citation>
    <scope>NUCLEOTIDE SEQUENCE</scope>
    <source>
        <strain evidence="1">CG-C14</strain>
    </source>
</reference>